<feature type="region of interest" description="Disordered" evidence="3">
    <location>
        <begin position="2478"/>
        <end position="2500"/>
    </location>
</feature>
<evidence type="ECO:0000313" key="6">
    <source>
        <dbReference type="EMBL" id="CAL8130612.1"/>
    </source>
</evidence>
<proteinExistence type="inferred from homology"/>
<dbReference type="PANTHER" id="PTHR31139:SF4">
    <property type="entry name" value="ECTOPIC P GRANULES PROTEIN 5 HOMOLOG"/>
    <property type="match status" value="1"/>
</dbReference>
<feature type="region of interest" description="Disordered" evidence="3">
    <location>
        <begin position="90"/>
        <end position="110"/>
    </location>
</feature>
<dbReference type="InterPro" id="IPR051436">
    <property type="entry name" value="Autophagy-related_EPG5"/>
</dbReference>
<evidence type="ECO:0008006" key="8">
    <source>
        <dbReference type="Google" id="ProtNLM"/>
    </source>
</evidence>
<gene>
    <name evidence="6" type="ORF">ODALV1_LOCUS23806</name>
</gene>
<feature type="compositionally biased region" description="Basic and acidic residues" evidence="3">
    <location>
        <begin position="20"/>
        <end position="42"/>
    </location>
</feature>
<dbReference type="Pfam" id="PF26103">
    <property type="entry name" value="TPR_Epg5"/>
    <property type="match status" value="1"/>
</dbReference>
<evidence type="ECO:0000256" key="1">
    <source>
        <dbReference type="ARBA" id="ARBA00010948"/>
    </source>
</evidence>
<keyword evidence="2" id="KW-0072">Autophagy</keyword>
<feature type="compositionally biased region" description="Basic residues" evidence="3">
    <location>
        <begin position="1"/>
        <end position="15"/>
    </location>
</feature>
<protein>
    <recommendedName>
        <fullName evidence="8">Ectopic P granules protein 5</fullName>
    </recommendedName>
</protein>
<evidence type="ECO:0000313" key="7">
    <source>
        <dbReference type="Proteomes" id="UP001642540"/>
    </source>
</evidence>
<feature type="domain" description="Epg5-like TPR" evidence="5">
    <location>
        <begin position="1207"/>
        <end position="1401"/>
    </location>
</feature>
<dbReference type="Pfam" id="PF26573">
    <property type="entry name" value="TPR_Epg5_2"/>
    <property type="match status" value="1"/>
</dbReference>
<evidence type="ECO:0000256" key="3">
    <source>
        <dbReference type="SAM" id="MobiDB-lite"/>
    </source>
</evidence>
<accession>A0ABP1RM88</accession>
<reference evidence="6 7" key="1">
    <citation type="submission" date="2024-08" db="EMBL/GenBank/DDBJ databases">
        <authorList>
            <person name="Cucini C."/>
            <person name="Frati F."/>
        </authorList>
    </citation>
    <scope>NUCLEOTIDE SEQUENCE [LARGE SCALE GENOMIC DNA]</scope>
</reference>
<organism evidence="6 7">
    <name type="scientific">Orchesella dallaii</name>
    <dbReference type="NCBI Taxonomy" id="48710"/>
    <lineage>
        <taxon>Eukaryota</taxon>
        <taxon>Metazoa</taxon>
        <taxon>Ecdysozoa</taxon>
        <taxon>Arthropoda</taxon>
        <taxon>Hexapoda</taxon>
        <taxon>Collembola</taxon>
        <taxon>Entomobryomorpha</taxon>
        <taxon>Entomobryoidea</taxon>
        <taxon>Orchesellidae</taxon>
        <taxon>Orchesellinae</taxon>
        <taxon>Orchesella</taxon>
    </lineage>
</organism>
<dbReference type="Proteomes" id="UP001642540">
    <property type="component" value="Unassembled WGS sequence"/>
</dbReference>
<feature type="compositionally biased region" description="Low complexity" evidence="3">
    <location>
        <begin position="2481"/>
        <end position="2493"/>
    </location>
</feature>
<evidence type="ECO:0000256" key="2">
    <source>
        <dbReference type="ARBA" id="ARBA00023006"/>
    </source>
</evidence>
<dbReference type="PANTHER" id="PTHR31139">
    <property type="entry name" value="ECTOPIC P GRANULES PROTEIN 5 HOMOLOG"/>
    <property type="match status" value="1"/>
</dbReference>
<dbReference type="InterPro" id="IPR058750">
    <property type="entry name" value="TPR_Epg5"/>
</dbReference>
<evidence type="ECO:0000259" key="4">
    <source>
        <dbReference type="Pfam" id="PF26103"/>
    </source>
</evidence>
<feature type="region of interest" description="Disordered" evidence="3">
    <location>
        <begin position="1"/>
        <end position="42"/>
    </location>
</feature>
<comment type="similarity">
    <text evidence="1">Belongs to the EPG5 family.</text>
</comment>
<feature type="compositionally biased region" description="Basic and acidic residues" evidence="3">
    <location>
        <begin position="90"/>
        <end position="106"/>
    </location>
</feature>
<dbReference type="InterPro" id="IPR059030">
    <property type="entry name" value="TPR_Epg5_mid"/>
</dbReference>
<dbReference type="EMBL" id="CAXLJM020000083">
    <property type="protein sequence ID" value="CAL8130612.1"/>
    <property type="molecule type" value="Genomic_DNA"/>
</dbReference>
<sequence>MEAVGKPKKTKRKGSSSKSAVEKLPDGEVPEPPKAEEFSQKVVDVEIKNSEDTKKEDSNSVDIQAEAIERAGGVAEDVELKAINGAPFGAKEEGKTFADDQDHEKSSTTASVVEKQISRQLEFTKIDDGGTSLLTTTTRSVVDAQGATANRISLYPTLEEIECTEAVEINLQTVTLSELEESVDPCEEAIPTAPAKTESGVYFSLIPGQIADQKVSRLDEVAEDITRTTSAELMQILQRIRSPQCYISQIAALYNNLFIENCDTDVKEFLDSTKSSYDGYELYELLCNYQRAINQLVVCEKSLYELREQFSEFEKNVWNINSEKVSEEATCKDDNSVEATHLYHSAKFNQDVFLQLDRSLKQVKELSKDSFPLYTYSVQLCRTQVDHFFHKNFSHINLQSFEIQGYHVGYPNAEVKNTAINLRLAISALFIFARKASLHPSFLDDCKRWLSNCVGLLLRLATLNDHLFILNHVLRIPPGHINKWACVFVQVPKIPIPNHPTDYFGSFSHLYLDYALAALNLILKPVPKRCDFLKHHEVPYRAAGSADSSHQWVVVDSDGEDDPEDATFFKESDLIALLHQIPFDKIFRRVLLVYQSDGIDIYDIQVVTETNVLKLIEFTRQLVTTLGHGFTSYYTDRYRQLTKLIGRLILHSTKYVTEHVENFMNRDGQHARHESTMNTEYDLFLMNSVSVLLSGRNIGTLQFLAAIPFHLVNPEILWDCYALITKWASSEKDGVASEDISYEFENDLISMNESDAFYLLNTLSNMAIAREGHEPDFVRVVTFHLFQIGFISPVTRDTCSKHARDLLGALTKKYPHLISVLLDIVKTKMEILNSLSLYLMKELAFDVWKPTLLDLKLLSHWLLNYSVAAIESQTSRFVIQSMNWGFDEKGELFLPYEVHLKIALLVFEAYTKWMKNQTLLSESMKQVSSLAGKNQDNYLAWTWDLITKLHLHIYDRSNNGVRLATMLRTLPTFESHPELEQLRTGVSEKNPLACFLAVLITPLGHSIPVACPHGIEQLEVMGLNYKYEAVLHALFFLTPIFVGCREALYRNEKFRGILSSILAADMTYMRMAKNLIKYDFPGYYTKMFGDMVSCQIQQNGRLATTSTALIKLWIDCLTKLENWNKDRNALHVLNIIAKYCFTRDEWHSCFLEHFNSVYKELSTTTQSGIASFLFSWSSPIKTLLPTPFYSSSPYFTYGILTIETSLENETGFWNSVMMSLANPKTSLDAAVKKACNSSKFTTSPNFLTIYRWAQFALELPVDHELTFLVWQKFFTRYLFRPITGDSNQGVGVGERFFEGMVNTAFAKKLKSRLHETLEHYRNSLGTMEMLTLDENASENPAVLIDYYKECVSVATAFTLWIDDPQMHSTSLYLPALPPQFLPLRLLSVMEGCQIEWKEFINQDEIEASVKCVGVGYAALIGRTGWYEGTRRRRLQSCCTYDDRQDEILRRLATYDQPLEPPPAPILEKIIPVVPGVMLLDPKSMMSGIAKHFKSLTDFAQIFSLQISQQTSLDCSYCESLPELYSNFPAEALVNVRCSGTKKWGSCTGPAHVLFKYIEARLNESIGRRIHQNRTDYEGLLNDKLLRPPPMNVCVAAVLLEDIITTLIVSFRSFPEKHPDYMRTCSVGAELFYQLVELINDETNFYPPTRQLLTSSAEVLGREFISPDSSQYKRLVNSCVVKPHLIGVLAPNINLGLCSTTSLIEIYKDVTNIPKKDADLAFVILTKFDMASWLRKTKPKLFERSQLISYIWKAIISEGFDPEQSTMVYDVFRSHFRVMLLYDFPQHYGEILNYLLQGSEAQTVPLMIWFDFFNGLSRNAIKFKTGMDSAIKRREIKRFATESNIIHYQELVETARLLARHFTKERLSYGIYGLYPKYRNYIEALSCFMQLISISVVASTLKNSKGSLSQKIVESIWPVLHDLYAPWILPYNQKMIQQQCAQWIQQMNFDSSSVLHPWVANDSSYAIIFMNDFTDCLMFLVETLPGTGSLFSCLWSFYVENYANSGVKPHVLGVVHNCFVSVPWTIFWPNFSDVETMNRVVEKYLPSCHSFLAVIFAQVNWLEWIKHLSPSMISKGFGILLNLTVRLANDSIARESPSWICVMERALCQMSWENVVPSNLEPILNWFVMSIDPRVVLNLDSGHHMDKAVLKLLKVASGFTIPDIPTPSVAPVSRQNRVDIPHKRYLFVRSYIRLLVTASSKFKQMLGTHSKNFEESIQLLMDDIVAVIRSENTPPDGFLSQLQELVSLMSNHYLGIVARNALIEWCNSRRNAPLPVLYALIQLSFSAKVAAYVIVPLVETAMNLCFAHPGATWTTLCEKSTLNPDEREVASYFEVSSKDGHFLVLYVLLQKRHKLICNGGVNSITFLSDILKNLKPRELNEEVMPLIYGNLIKCSLTILQPAGGVSQSNSDGVMKCVKKFLNALAQHLSLFADDKQSWGLLGALGLGKASQLTVKGRLFVRCLSVFILAQLPSNADVRIKEGTTPTSPTESGGSVHAKPHSEYSSAIEKLGTLKLNRQYASLEEPIDFAIGFIENPLHSLRNAEDFIKQLNEFLFTGRYLFESS</sequence>
<evidence type="ECO:0000259" key="5">
    <source>
        <dbReference type="Pfam" id="PF26573"/>
    </source>
</evidence>
<feature type="domain" description="Epg5-like central TPR repeats" evidence="4">
    <location>
        <begin position="1668"/>
        <end position="2060"/>
    </location>
</feature>
<comment type="caution">
    <text evidence="6">The sequence shown here is derived from an EMBL/GenBank/DDBJ whole genome shotgun (WGS) entry which is preliminary data.</text>
</comment>
<keyword evidence="7" id="KW-1185">Reference proteome</keyword>
<dbReference type="Pfam" id="PF26106">
    <property type="entry name" value="TPR_Epg5_C"/>
    <property type="match status" value="1"/>
</dbReference>
<name>A0ABP1RM88_9HEXA</name>